<comment type="similarity">
    <text evidence="1 2">Belongs to the phospholipid scramblase family.</text>
</comment>
<evidence type="ECO:0000256" key="2">
    <source>
        <dbReference type="RuleBase" id="RU363116"/>
    </source>
</evidence>
<sequence length="276" mass="31116">MSAPLTSQPMPQLPPNFQQGCRCCVAARRVNINCPPGLEYLMHIDQLLVHQKIELLEVLVGCETRNKYVIKNSMGQQVYYAAEDTDCCTRMCCGSLREFDMKILDNNSREVIHIYRPCRCTGCCYPCCMQEVEVSAPPGRIIGFVKERWSLCVPSFDIQNAAGETVLKLEGPCLTSNCCSDVNFPVYSSDGQTQIGNIAKQWSGLVRETFTKADHFGVNFPMDLDVHIKSVLLGALFLIVIIFIIMYKFDLCCLCLHFRISCILKDKIEELLTISD</sequence>
<dbReference type="GO" id="GO:0017128">
    <property type="term" value="F:phospholipid scramblase activity"/>
    <property type="evidence" value="ECO:0007669"/>
    <property type="project" value="InterPro"/>
</dbReference>
<dbReference type="InterPro" id="IPR005552">
    <property type="entry name" value="Scramblase"/>
</dbReference>
<dbReference type="PANTHER" id="PTHR23248:SF9">
    <property type="entry name" value="PHOSPHOLIPID SCRAMBLASE"/>
    <property type="match status" value="1"/>
</dbReference>
<keyword evidence="2" id="KW-1133">Transmembrane helix</keyword>
<dbReference type="AlphaFoldDB" id="A0A443S575"/>
<organism evidence="3 4">
    <name type="scientific">Leptotrombidium deliense</name>
    <dbReference type="NCBI Taxonomy" id="299467"/>
    <lineage>
        <taxon>Eukaryota</taxon>
        <taxon>Metazoa</taxon>
        <taxon>Ecdysozoa</taxon>
        <taxon>Arthropoda</taxon>
        <taxon>Chelicerata</taxon>
        <taxon>Arachnida</taxon>
        <taxon>Acari</taxon>
        <taxon>Acariformes</taxon>
        <taxon>Trombidiformes</taxon>
        <taxon>Prostigmata</taxon>
        <taxon>Anystina</taxon>
        <taxon>Parasitengona</taxon>
        <taxon>Trombiculoidea</taxon>
        <taxon>Trombiculidae</taxon>
        <taxon>Leptotrombidium</taxon>
    </lineage>
</organism>
<keyword evidence="4" id="KW-1185">Reference proteome</keyword>
<reference evidence="3 4" key="1">
    <citation type="journal article" date="2018" name="Gigascience">
        <title>Genomes of trombidid mites reveal novel predicted allergens and laterally-transferred genes associated with secondary metabolism.</title>
        <authorList>
            <person name="Dong X."/>
            <person name="Chaisiri K."/>
            <person name="Xia D."/>
            <person name="Armstrong S.D."/>
            <person name="Fang Y."/>
            <person name="Donnelly M.J."/>
            <person name="Kadowaki T."/>
            <person name="McGarry J.W."/>
            <person name="Darby A.C."/>
            <person name="Makepeace B.L."/>
        </authorList>
    </citation>
    <scope>NUCLEOTIDE SEQUENCE [LARGE SCALE GENOMIC DNA]</scope>
    <source>
        <strain evidence="3">UoL-UT</strain>
    </source>
</reference>
<accession>A0A443S575</accession>
<evidence type="ECO:0000256" key="1">
    <source>
        <dbReference type="ARBA" id="ARBA00005350"/>
    </source>
</evidence>
<proteinExistence type="inferred from homology"/>
<keyword evidence="2" id="KW-0106">Calcium</keyword>
<keyword evidence="2" id="KW-0449">Lipoprotein</keyword>
<dbReference type="VEuPathDB" id="VectorBase:LDEU009406"/>
<protein>
    <recommendedName>
        <fullName evidence="2">Phospholipid scramblase</fullName>
    </recommendedName>
</protein>
<keyword evidence="2" id="KW-0472">Membrane</keyword>
<dbReference type="Pfam" id="PF03803">
    <property type="entry name" value="Scramblase"/>
    <property type="match status" value="1"/>
</dbReference>
<dbReference type="GO" id="GO:0005886">
    <property type="term" value="C:plasma membrane"/>
    <property type="evidence" value="ECO:0007669"/>
    <property type="project" value="TreeGrafter"/>
</dbReference>
<dbReference type="PANTHER" id="PTHR23248">
    <property type="entry name" value="PHOSPHOLIPID SCRAMBLASE-RELATED"/>
    <property type="match status" value="1"/>
</dbReference>
<dbReference type="InterPro" id="IPR025659">
    <property type="entry name" value="Tubby-like_C"/>
</dbReference>
<comment type="cofactor">
    <cofactor evidence="2">
        <name>Ca(2+)</name>
        <dbReference type="ChEBI" id="CHEBI:29108"/>
    </cofactor>
</comment>
<feature type="transmembrane region" description="Helical" evidence="2">
    <location>
        <begin position="231"/>
        <end position="249"/>
    </location>
</feature>
<gene>
    <name evidence="3" type="ORF">B4U80_10052</name>
</gene>
<evidence type="ECO:0000313" key="3">
    <source>
        <dbReference type="EMBL" id="RWS22634.1"/>
    </source>
</evidence>
<evidence type="ECO:0000313" key="4">
    <source>
        <dbReference type="Proteomes" id="UP000288716"/>
    </source>
</evidence>
<keyword evidence="2" id="KW-0812">Transmembrane</keyword>
<dbReference type="Proteomes" id="UP000288716">
    <property type="component" value="Unassembled WGS sequence"/>
</dbReference>
<keyword evidence="2" id="KW-0564">Palmitate</keyword>
<comment type="function">
    <text evidence="2">May mediate accelerated ATP-independent bidirectional transbilayer migration of phospholipids upon binding calcium ions that results in a loss of phospholipid asymmetry in the plasma membrane.</text>
</comment>
<name>A0A443S575_9ACAR</name>
<dbReference type="OrthoDB" id="191150at2759"/>
<dbReference type="EMBL" id="NCKV01008256">
    <property type="protein sequence ID" value="RWS22634.1"/>
    <property type="molecule type" value="Genomic_DNA"/>
</dbReference>
<comment type="caution">
    <text evidence="3">The sequence shown here is derived from an EMBL/GenBank/DDBJ whole genome shotgun (WGS) entry which is preliminary data.</text>
</comment>
<dbReference type="SUPFAM" id="SSF54518">
    <property type="entry name" value="Tubby C-terminal domain-like"/>
    <property type="match status" value="1"/>
</dbReference>